<feature type="compositionally biased region" description="Polar residues" evidence="1">
    <location>
        <begin position="224"/>
        <end position="234"/>
    </location>
</feature>
<reference evidence="6 7" key="1">
    <citation type="submission" date="2017-01" db="EMBL/GenBank/DDBJ databases">
        <title>The cable genome- insights into the physiology and evolution of filamentous bacteria capable of sulfide oxidation via long distance electron transfer.</title>
        <authorList>
            <person name="Schreiber L."/>
            <person name="Bjerg J.T."/>
            <person name="Boggild A."/>
            <person name="Van De Vossenberg J."/>
            <person name="Meysman F."/>
            <person name="Nielsen L.P."/>
            <person name="Schramm A."/>
            <person name="Kjeldsen K.U."/>
        </authorList>
    </citation>
    <scope>NUCLEOTIDE SEQUENCE [LARGE SCALE GENOMIC DNA]</scope>
    <source>
        <strain evidence="4">A2</strain>
        <strain evidence="5">A5</strain>
    </source>
</reference>
<dbReference type="PANTHER" id="PTHR34475">
    <property type="match status" value="1"/>
</dbReference>
<evidence type="ECO:0000313" key="6">
    <source>
        <dbReference type="Proteomes" id="UP000286862"/>
    </source>
</evidence>
<feature type="compositionally biased region" description="Basic and acidic residues" evidence="1">
    <location>
        <begin position="14"/>
        <end position="25"/>
    </location>
</feature>
<feature type="compositionally biased region" description="Polar residues" evidence="1">
    <location>
        <begin position="205"/>
        <end position="215"/>
    </location>
</feature>
<gene>
    <name evidence="4" type="ORF">VT99_12551</name>
    <name evidence="5" type="ORF">VU01_10613</name>
</gene>
<evidence type="ECO:0000313" key="5">
    <source>
        <dbReference type="EMBL" id="RWX51929.1"/>
    </source>
</evidence>
<dbReference type="Gene3D" id="1.10.260.40">
    <property type="entry name" value="lambda repressor-like DNA-binding domains"/>
    <property type="match status" value="1"/>
</dbReference>
<dbReference type="EMBL" id="MTKQ01000255">
    <property type="protein sequence ID" value="RWX45770.1"/>
    <property type="molecule type" value="Genomic_DNA"/>
</dbReference>
<evidence type="ECO:0000313" key="4">
    <source>
        <dbReference type="EMBL" id="RWX45770.1"/>
    </source>
</evidence>
<sequence length="234" mass="25883">MSKQETNDSQHTGETPEEHAPHQESENLPIGRLLRQVREKKALTIHDISQETNISSSNLTSIELGNYNELPADTFIRGQIIIYAKFLGIDGAEAARLFFEERTQHVTSREKNPFNQQRKGLSTKQLAEPAHISSATWAISLLLLIIAFLIFFSWYTGWNPFAYFPEQEPTQISTATAIAHTVKPEPGSEAEMLPDGNISEEASAPSVTEPVSETAQEGLEATDNDTAAQDSVSE</sequence>
<dbReference type="Pfam" id="PF13413">
    <property type="entry name" value="HTH_25"/>
    <property type="match status" value="1"/>
</dbReference>
<evidence type="ECO:0000256" key="1">
    <source>
        <dbReference type="SAM" id="MobiDB-lite"/>
    </source>
</evidence>
<dbReference type="InterPro" id="IPR001387">
    <property type="entry name" value="Cro/C1-type_HTH"/>
</dbReference>
<evidence type="ECO:0000256" key="2">
    <source>
        <dbReference type="SAM" id="Phobius"/>
    </source>
</evidence>
<accession>A0A3S3SM43</accession>
<feature type="domain" description="HTH cro/C1-type" evidence="3">
    <location>
        <begin position="34"/>
        <end position="68"/>
    </location>
</feature>
<keyword evidence="2" id="KW-1133">Transmembrane helix</keyword>
<feature type="region of interest" description="Disordered" evidence="1">
    <location>
        <begin position="1"/>
        <end position="30"/>
    </location>
</feature>
<keyword evidence="2" id="KW-0472">Membrane</keyword>
<protein>
    <submittedName>
        <fullName evidence="4">Helix-turn-helix domain-containing protein</fullName>
    </submittedName>
</protein>
<keyword evidence="2" id="KW-0812">Transmembrane</keyword>
<dbReference type="InterPro" id="IPR050400">
    <property type="entry name" value="Bact_Cytoskel_RodZ"/>
</dbReference>
<proteinExistence type="predicted"/>
<feature type="region of interest" description="Disordered" evidence="1">
    <location>
        <begin position="184"/>
        <end position="234"/>
    </location>
</feature>
<dbReference type="AlphaFoldDB" id="A0A3S3SM43"/>
<dbReference type="Proteomes" id="UP000288892">
    <property type="component" value="Unassembled WGS sequence"/>
</dbReference>
<dbReference type="PANTHER" id="PTHR34475:SF1">
    <property type="entry name" value="CYTOSKELETON PROTEIN RODZ"/>
    <property type="match status" value="1"/>
</dbReference>
<evidence type="ECO:0000259" key="3">
    <source>
        <dbReference type="PROSITE" id="PS50943"/>
    </source>
</evidence>
<dbReference type="InterPro" id="IPR010982">
    <property type="entry name" value="Lambda_DNA-bd_dom_sf"/>
</dbReference>
<dbReference type="SUPFAM" id="SSF47413">
    <property type="entry name" value="lambda repressor-like DNA-binding domains"/>
    <property type="match status" value="1"/>
</dbReference>
<comment type="caution">
    <text evidence="4">The sequence shown here is derived from an EMBL/GenBank/DDBJ whole genome shotgun (WGS) entry which is preliminary data.</text>
</comment>
<dbReference type="EMBL" id="MTKS01000061">
    <property type="protein sequence ID" value="RWX51929.1"/>
    <property type="molecule type" value="Genomic_DNA"/>
</dbReference>
<evidence type="ECO:0000313" key="7">
    <source>
        <dbReference type="Proteomes" id="UP000288892"/>
    </source>
</evidence>
<dbReference type="GO" id="GO:0003677">
    <property type="term" value="F:DNA binding"/>
    <property type="evidence" value="ECO:0007669"/>
    <property type="project" value="InterPro"/>
</dbReference>
<keyword evidence="7" id="KW-1185">Reference proteome</keyword>
<organism evidence="4 6">
    <name type="scientific">Candidatus Electrothrix marina</name>
    <dbReference type="NCBI Taxonomy" id="1859130"/>
    <lineage>
        <taxon>Bacteria</taxon>
        <taxon>Pseudomonadati</taxon>
        <taxon>Thermodesulfobacteriota</taxon>
        <taxon>Desulfobulbia</taxon>
        <taxon>Desulfobulbales</taxon>
        <taxon>Desulfobulbaceae</taxon>
        <taxon>Candidatus Electrothrix</taxon>
    </lineage>
</organism>
<dbReference type="Proteomes" id="UP000286862">
    <property type="component" value="Unassembled WGS sequence"/>
</dbReference>
<feature type="transmembrane region" description="Helical" evidence="2">
    <location>
        <begin position="134"/>
        <end position="155"/>
    </location>
</feature>
<name>A0A3S3SM43_9BACT</name>
<dbReference type="PROSITE" id="PS50943">
    <property type="entry name" value="HTH_CROC1"/>
    <property type="match status" value="1"/>
</dbReference>
<dbReference type="CDD" id="cd00093">
    <property type="entry name" value="HTH_XRE"/>
    <property type="match status" value="1"/>
</dbReference>